<accession>A0A7M7RG43</accession>
<dbReference type="InterPro" id="IPR008139">
    <property type="entry name" value="SaposinB_dom"/>
</dbReference>
<dbReference type="OrthoDB" id="10493384at2759"/>
<dbReference type="InParanoid" id="A0A7M7RG43"/>
<dbReference type="GeneID" id="589253"/>
<reference evidence="4" key="1">
    <citation type="submission" date="2015-02" db="EMBL/GenBank/DDBJ databases">
        <title>Genome sequencing for Strongylocentrotus purpuratus.</title>
        <authorList>
            <person name="Murali S."/>
            <person name="Liu Y."/>
            <person name="Vee V."/>
            <person name="English A."/>
            <person name="Wang M."/>
            <person name="Skinner E."/>
            <person name="Han Y."/>
            <person name="Muzny D.M."/>
            <person name="Worley K.C."/>
            <person name="Gibbs R.A."/>
        </authorList>
    </citation>
    <scope>NUCLEOTIDE SEQUENCE</scope>
</reference>
<evidence type="ECO:0000259" key="2">
    <source>
        <dbReference type="PROSITE" id="PS50015"/>
    </source>
</evidence>
<keyword evidence="1" id="KW-1015">Disulfide bond</keyword>
<dbReference type="PROSITE" id="PS50015">
    <property type="entry name" value="SAP_B"/>
    <property type="match status" value="1"/>
</dbReference>
<sequence length="175" mass="19816">MFVFEMARRLCSPGVTSAVFLAICVVSVKGIPLPGDRPPTDAGDVNNRISTVVDDIMGRILEVGNDLPFPSNDSFNHHMACRSCKQLLVDVRFALLIEKSTITTYFKDPCNTIFTDNLDQHKCILIIEKRIGRIYRHVFQTLDQIRICRNYLHLCPDGEDEYAVTGDEIRNDVPE</sequence>
<dbReference type="Proteomes" id="UP000007110">
    <property type="component" value="Unassembled WGS sequence"/>
</dbReference>
<dbReference type="EnsemblMetazoa" id="XM_795455">
    <property type="protein sequence ID" value="XP_800548"/>
    <property type="gene ID" value="LOC589253"/>
</dbReference>
<organism evidence="3 4">
    <name type="scientific">Strongylocentrotus purpuratus</name>
    <name type="common">Purple sea urchin</name>
    <dbReference type="NCBI Taxonomy" id="7668"/>
    <lineage>
        <taxon>Eukaryota</taxon>
        <taxon>Metazoa</taxon>
        <taxon>Echinodermata</taxon>
        <taxon>Eleutherozoa</taxon>
        <taxon>Echinozoa</taxon>
        <taxon>Echinoidea</taxon>
        <taxon>Euechinoidea</taxon>
        <taxon>Echinacea</taxon>
        <taxon>Camarodonta</taxon>
        <taxon>Echinidea</taxon>
        <taxon>Strongylocentrotidae</taxon>
        <taxon>Strongylocentrotus</taxon>
    </lineage>
</organism>
<dbReference type="Gene3D" id="1.10.225.10">
    <property type="entry name" value="Saposin-like"/>
    <property type="match status" value="1"/>
</dbReference>
<keyword evidence="4" id="KW-1185">Reference proteome</keyword>
<reference evidence="3" key="2">
    <citation type="submission" date="2021-01" db="UniProtKB">
        <authorList>
            <consortium name="EnsemblMetazoa"/>
        </authorList>
    </citation>
    <scope>IDENTIFICATION</scope>
</reference>
<dbReference type="KEGG" id="spu:589253"/>
<feature type="domain" description="Saposin B-type" evidence="2">
    <location>
        <begin position="77"/>
        <end position="159"/>
    </location>
</feature>
<name>A0A7M7RG43_STRPU</name>
<dbReference type="AlphaFoldDB" id="A0A7M7RG43"/>
<protein>
    <recommendedName>
        <fullName evidence="2">Saposin B-type domain-containing protein</fullName>
    </recommendedName>
</protein>
<proteinExistence type="predicted"/>
<evidence type="ECO:0000256" key="1">
    <source>
        <dbReference type="ARBA" id="ARBA00023157"/>
    </source>
</evidence>
<evidence type="ECO:0000313" key="3">
    <source>
        <dbReference type="EnsemblMetazoa" id="XP_800548"/>
    </source>
</evidence>
<evidence type="ECO:0000313" key="4">
    <source>
        <dbReference type="Proteomes" id="UP000007110"/>
    </source>
</evidence>
<dbReference type="RefSeq" id="XP_800548.3">
    <property type="nucleotide sequence ID" value="XM_795455.5"/>
</dbReference>